<dbReference type="Pfam" id="PF03724">
    <property type="entry name" value="META"/>
    <property type="match status" value="1"/>
</dbReference>
<dbReference type="InterPro" id="IPR053147">
    <property type="entry name" value="Hsp_HslJ-like"/>
</dbReference>
<dbReference type="EMBL" id="UZWE01000028">
    <property type="protein sequence ID" value="VDS08478.1"/>
    <property type="molecule type" value="Genomic_DNA"/>
</dbReference>
<keyword evidence="3" id="KW-1185">Reference proteome</keyword>
<dbReference type="PROSITE" id="PS51257">
    <property type="entry name" value="PROKAR_LIPOPROTEIN"/>
    <property type="match status" value="1"/>
</dbReference>
<dbReference type="AlphaFoldDB" id="A0A447ILR5"/>
<accession>A0A447ILR5</accession>
<proteinExistence type="predicted"/>
<reference evidence="2 3" key="1">
    <citation type="submission" date="2018-12" db="EMBL/GenBank/DDBJ databases">
        <authorList>
            <person name="Criscuolo A."/>
        </authorList>
    </citation>
    <scope>NUCLEOTIDE SEQUENCE [LARGE SCALE GENOMIC DNA]</scope>
    <source>
        <strain evidence="2">ACIP1116241</strain>
    </source>
</reference>
<name>A0A447ILR5_9RHOB</name>
<gene>
    <name evidence="2" type="ORF">PARHAE_01662</name>
</gene>
<organism evidence="2 3">
    <name type="scientific">Paracoccus haematequi</name>
    <dbReference type="NCBI Taxonomy" id="2491866"/>
    <lineage>
        <taxon>Bacteria</taxon>
        <taxon>Pseudomonadati</taxon>
        <taxon>Pseudomonadota</taxon>
        <taxon>Alphaproteobacteria</taxon>
        <taxon>Rhodobacterales</taxon>
        <taxon>Paracoccaceae</taxon>
        <taxon>Paracoccus</taxon>
    </lineage>
</organism>
<dbReference type="RefSeq" id="WP_164555185.1">
    <property type="nucleotide sequence ID" value="NZ_UZWE01000028.1"/>
</dbReference>
<evidence type="ECO:0000259" key="1">
    <source>
        <dbReference type="Pfam" id="PF03724"/>
    </source>
</evidence>
<dbReference type="InterPro" id="IPR005184">
    <property type="entry name" value="DUF306_Meta_HslJ"/>
</dbReference>
<dbReference type="Proteomes" id="UP000270743">
    <property type="component" value="Unassembled WGS sequence"/>
</dbReference>
<dbReference type="PANTHER" id="PTHR35535:SF1">
    <property type="entry name" value="HEAT SHOCK PROTEIN HSLJ"/>
    <property type="match status" value="1"/>
</dbReference>
<dbReference type="PANTHER" id="PTHR35535">
    <property type="entry name" value="HEAT SHOCK PROTEIN HSLJ"/>
    <property type="match status" value="1"/>
</dbReference>
<sequence>MPFARTIAGLAAIASLAACQDAGERSVAMLQPGSSFTVARIDGATAPAGVTLDVGADGRVSGRAPCNRYSGQLTESGGAMAVSGMVMTRMACVEADRNLAETRFATALSSITAARGTADGIALIDPEGKVRIALIPSSGT</sequence>
<evidence type="ECO:0000313" key="3">
    <source>
        <dbReference type="Proteomes" id="UP000270743"/>
    </source>
</evidence>
<feature type="domain" description="DUF306" evidence="1">
    <location>
        <begin position="33"/>
        <end position="131"/>
    </location>
</feature>
<protein>
    <submittedName>
        <fullName evidence="2">Heat-inducible protein</fullName>
    </submittedName>
</protein>
<dbReference type="Gene3D" id="2.40.128.270">
    <property type="match status" value="1"/>
</dbReference>
<dbReference type="InterPro" id="IPR038670">
    <property type="entry name" value="HslJ-like_sf"/>
</dbReference>
<evidence type="ECO:0000313" key="2">
    <source>
        <dbReference type="EMBL" id="VDS08478.1"/>
    </source>
</evidence>